<evidence type="ECO:0000313" key="1">
    <source>
        <dbReference type="EMBL" id="MDF2096366.1"/>
    </source>
</evidence>
<dbReference type="EMBL" id="JARHUD010000005">
    <property type="protein sequence ID" value="MDF2096366.1"/>
    <property type="molecule type" value="Genomic_DNA"/>
</dbReference>
<keyword evidence="2" id="KW-1185">Reference proteome</keyword>
<reference evidence="1 2" key="1">
    <citation type="submission" date="2023-03" db="EMBL/GenBank/DDBJ databases">
        <title>Fodinicurvata sp. CAU 1616 isolated from sea sendiment.</title>
        <authorList>
            <person name="Kim W."/>
        </authorList>
    </citation>
    <scope>NUCLEOTIDE SEQUENCE [LARGE SCALE GENOMIC DNA]</scope>
    <source>
        <strain evidence="1 2">CAU 1616</strain>
    </source>
</reference>
<organism evidence="1 2">
    <name type="scientific">Aquibaculum arenosum</name>
    <dbReference type="NCBI Taxonomy" id="3032591"/>
    <lineage>
        <taxon>Bacteria</taxon>
        <taxon>Pseudomonadati</taxon>
        <taxon>Pseudomonadota</taxon>
        <taxon>Alphaproteobacteria</taxon>
        <taxon>Rhodospirillales</taxon>
        <taxon>Rhodovibrionaceae</taxon>
        <taxon>Aquibaculum</taxon>
    </lineage>
</organism>
<sequence length="234" mass="25968">MRSGLFILGNNDNRGAAGGEYQQTSVRLSLLGLACHAVSPCLSAEPVAITVGGYVFPPFVDVAADGSPAGLTLNVIEWLNASQSDYRFSFFLTSPARRFDDFESGHFDAMFFESPEWGWKNRQIPIDATEVFLLDYDIFVTRKLEGRTQSFFDDLGDKRVAGILGYHYAFTGFEHDPDKLESEHGMILVNDNRAAIQLVLAHRADMAIVARSYLDYYLGQTGGRGLGPFDVRYA</sequence>
<protein>
    <submittedName>
        <fullName evidence="1">Transporter substrate-binding domain-containing protein</fullName>
    </submittedName>
</protein>
<comment type="caution">
    <text evidence="1">The sequence shown here is derived from an EMBL/GenBank/DDBJ whole genome shotgun (WGS) entry which is preliminary data.</text>
</comment>
<accession>A0ABT5YN22</accession>
<dbReference type="RefSeq" id="WP_275822699.1">
    <property type="nucleotide sequence ID" value="NZ_JARHUD010000005.1"/>
</dbReference>
<gene>
    <name evidence="1" type="ORF">P2G67_10295</name>
</gene>
<proteinExistence type="predicted"/>
<dbReference type="SUPFAM" id="SSF53850">
    <property type="entry name" value="Periplasmic binding protein-like II"/>
    <property type="match status" value="1"/>
</dbReference>
<dbReference type="Gene3D" id="3.40.190.10">
    <property type="entry name" value="Periplasmic binding protein-like II"/>
    <property type="match status" value="2"/>
</dbReference>
<evidence type="ECO:0000313" key="2">
    <source>
        <dbReference type="Proteomes" id="UP001215503"/>
    </source>
</evidence>
<dbReference type="Proteomes" id="UP001215503">
    <property type="component" value="Unassembled WGS sequence"/>
</dbReference>
<name>A0ABT5YN22_9PROT</name>